<dbReference type="PANTHER" id="PTHR42693:SF42">
    <property type="entry name" value="ARYLSULFATASE G"/>
    <property type="match status" value="1"/>
</dbReference>
<comment type="caution">
    <text evidence="10">The sequence shown here is derived from an EMBL/GenBank/DDBJ whole genome shotgun (WGS) entry which is preliminary data.</text>
</comment>
<keyword evidence="11" id="KW-1185">Reference proteome</keyword>
<dbReference type="PROSITE" id="PS00149">
    <property type="entry name" value="SULFATASE_2"/>
    <property type="match status" value="1"/>
</dbReference>
<protein>
    <submittedName>
        <fullName evidence="10">Sulfatase-like hydrolase/transferase</fullName>
    </submittedName>
</protein>
<dbReference type="Pfam" id="PF00884">
    <property type="entry name" value="Sulfatase"/>
    <property type="match status" value="1"/>
</dbReference>
<organism evidence="10 11">
    <name type="scientific">Streptomyces mimosae</name>
    <dbReference type="NCBI Taxonomy" id="2586635"/>
    <lineage>
        <taxon>Bacteria</taxon>
        <taxon>Bacillati</taxon>
        <taxon>Actinomycetota</taxon>
        <taxon>Actinomycetes</taxon>
        <taxon>Kitasatosporales</taxon>
        <taxon>Streptomycetaceae</taxon>
        <taxon>Streptomyces</taxon>
    </lineage>
</organism>
<feature type="region of interest" description="Disordered" evidence="7">
    <location>
        <begin position="30"/>
        <end position="53"/>
    </location>
</feature>
<dbReference type="EMBL" id="VDLY02000002">
    <property type="protein sequence ID" value="KAB8169947.1"/>
    <property type="molecule type" value="Genomic_DNA"/>
</dbReference>
<evidence type="ECO:0000313" key="11">
    <source>
        <dbReference type="Proteomes" id="UP000314251"/>
    </source>
</evidence>
<dbReference type="InterPro" id="IPR050738">
    <property type="entry name" value="Sulfatase"/>
</dbReference>
<dbReference type="InterPro" id="IPR000917">
    <property type="entry name" value="Sulfatase_N"/>
</dbReference>
<evidence type="ECO:0000256" key="2">
    <source>
        <dbReference type="ARBA" id="ARBA00008779"/>
    </source>
</evidence>
<dbReference type="CDD" id="cd16144">
    <property type="entry name" value="ARS_like"/>
    <property type="match status" value="1"/>
</dbReference>
<dbReference type="InterPro" id="IPR017850">
    <property type="entry name" value="Alkaline_phosphatase_core_sf"/>
</dbReference>
<dbReference type="RefSeq" id="WP_139666240.1">
    <property type="nucleotide sequence ID" value="NZ_VDLY02000002.1"/>
</dbReference>
<reference evidence="10" key="1">
    <citation type="submission" date="2019-10" db="EMBL/GenBank/DDBJ databases">
        <title>Nonomuraea sp. nov., isolated from Phyllanthus amarus.</title>
        <authorList>
            <person name="Klykleung N."/>
            <person name="Tanasupawat S."/>
        </authorList>
    </citation>
    <scope>NUCLEOTIDE SEQUENCE [LARGE SCALE GENOMIC DNA]</scope>
    <source>
        <strain evidence="10">3MP-10</strain>
    </source>
</reference>
<keyword evidence="5" id="KW-0378">Hydrolase</keyword>
<evidence type="ECO:0000313" key="10">
    <source>
        <dbReference type="EMBL" id="KAB8169947.1"/>
    </source>
</evidence>
<dbReference type="AlphaFoldDB" id="A0A5N6AM74"/>
<gene>
    <name evidence="10" type="ORF">FH607_004395</name>
</gene>
<proteinExistence type="inferred from homology"/>
<dbReference type="Gene3D" id="3.30.1120.10">
    <property type="match status" value="1"/>
</dbReference>
<dbReference type="OrthoDB" id="9777306at2"/>
<evidence type="ECO:0000256" key="5">
    <source>
        <dbReference type="ARBA" id="ARBA00022801"/>
    </source>
</evidence>
<dbReference type="GO" id="GO:0046872">
    <property type="term" value="F:metal ion binding"/>
    <property type="evidence" value="ECO:0007669"/>
    <property type="project" value="UniProtKB-KW"/>
</dbReference>
<comment type="similarity">
    <text evidence="2">Belongs to the sulfatase family.</text>
</comment>
<evidence type="ECO:0000256" key="3">
    <source>
        <dbReference type="ARBA" id="ARBA00022723"/>
    </source>
</evidence>
<keyword evidence="3" id="KW-0479">Metal-binding</keyword>
<feature type="signal peptide" evidence="8">
    <location>
        <begin position="1"/>
        <end position="37"/>
    </location>
</feature>
<name>A0A5N6AM74_9ACTN</name>
<dbReference type="GO" id="GO:0004065">
    <property type="term" value="F:arylsulfatase activity"/>
    <property type="evidence" value="ECO:0007669"/>
    <property type="project" value="TreeGrafter"/>
</dbReference>
<dbReference type="PANTHER" id="PTHR42693">
    <property type="entry name" value="ARYLSULFATASE FAMILY MEMBER"/>
    <property type="match status" value="1"/>
</dbReference>
<evidence type="ECO:0000256" key="8">
    <source>
        <dbReference type="SAM" id="SignalP"/>
    </source>
</evidence>
<feature type="domain" description="Sulfatase N-terminal" evidence="9">
    <location>
        <begin position="55"/>
        <end position="430"/>
    </location>
</feature>
<dbReference type="Proteomes" id="UP000314251">
    <property type="component" value="Unassembled WGS sequence"/>
</dbReference>
<sequence>MPPKRPSGKRSSRSLGLLALPALLTLTTLGAPGPATAHDGQPGAPAGGHHRPQQPNIVYILADDFGWTNLSSPRTNAGNPSDYYETPALERIAREGVAFDNAYTSVNCTPTRAALLTGLLAPRPENNIYLVGNLNRGGDDTLLYGPPQGREDGATALPAEAVTVGERLQDVGYTTGYVGKFHVTRTGEDITALHGFDENIGGTNAGDPGNYHASEGQFGPKIGPALDAFAGDYTQEYVDENIRPYSHGVDPAALDALVGTDKHVTDALADATIDFVDRNSEDPFFAFLSSYAVHTPVGERQARADLLAKYQAADPGSGPSNPSYGALTEGLDQTVARVVDHLETTPDPRAPGRSLAENTVLVFTGDNGGVERFTDNGPLRGQKGELREGGIRVPLIAWSANPELVDGDRVNHTPVYAADHHATIASLAGVRPPARQALDGADLSGLFADPHARLRRDALYWHLPGYLVDATRDQRPQSVIRSGRWKLVYSYEDRSWELYDLRRDLGEADNLADERPDVVRELGGDLIRWLDDLDAPLATLREGREPVEFTVTGTTYADGEATRRRGETLVIRPGEELPLVLETPRHH</sequence>
<evidence type="ECO:0000256" key="1">
    <source>
        <dbReference type="ARBA" id="ARBA00001913"/>
    </source>
</evidence>
<evidence type="ECO:0000259" key="9">
    <source>
        <dbReference type="Pfam" id="PF00884"/>
    </source>
</evidence>
<accession>A0A5N6AM74</accession>
<keyword evidence="6" id="KW-0106">Calcium</keyword>
<keyword evidence="4 8" id="KW-0732">Signal</keyword>
<feature type="chain" id="PRO_5024305643" evidence="8">
    <location>
        <begin position="38"/>
        <end position="587"/>
    </location>
</feature>
<evidence type="ECO:0000256" key="4">
    <source>
        <dbReference type="ARBA" id="ARBA00022729"/>
    </source>
</evidence>
<comment type="cofactor">
    <cofactor evidence="1">
        <name>Ca(2+)</name>
        <dbReference type="ChEBI" id="CHEBI:29108"/>
    </cofactor>
</comment>
<evidence type="ECO:0000256" key="7">
    <source>
        <dbReference type="SAM" id="MobiDB-lite"/>
    </source>
</evidence>
<dbReference type="SUPFAM" id="SSF53649">
    <property type="entry name" value="Alkaline phosphatase-like"/>
    <property type="match status" value="1"/>
</dbReference>
<dbReference type="InterPro" id="IPR024607">
    <property type="entry name" value="Sulfatase_CS"/>
</dbReference>
<evidence type="ECO:0000256" key="6">
    <source>
        <dbReference type="ARBA" id="ARBA00022837"/>
    </source>
</evidence>
<dbReference type="Gene3D" id="3.40.720.10">
    <property type="entry name" value="Alkaline Phosphatase, subunit A"/>
    <property type="match status" value="1"/>
</dbReference>
<dbReference type="GO" id="GO:0016740">
    <property type="term" value="F:transferase activity"/>
    <property type="evidence" value="ECO:0007669"/>
    <property type="project" value="UniProtKB-KW"/>
</dbReference>